<accession>A0ABQ5WDQ8</accession>
<protein>
    <submittedName>
        <fullName evidence="1">Uncharacterized protein</fullName>
    </submittedName>
</protein>
<dbReference type="EMBL" id="BSNT01000007">
    <property type="protein sequence ID" value="GLQ58262.1"/>
    <property type="molecule type" value="Genomic_DNA"/>
</dbReference>
<comment type="caution">
    <text evidence="1">The sequence shown here is derived from an EMBL/GenBank/DDBJ whole genome shotgun (WGS) entry which is preliminary data.</text>
</comment>
<proteinExistence type="predicted"/>
<evidence type="ECO:0000313" key="2">
    <source>
        <dbReference type="Proteomes" id="UP001156613"/>
    </source>
</evidence>
<dbReference type="RefSeq" id="WP_145993806.1">
    <property type="nucleotide sequence ID" value="NZ_BEWO01000041.1"/>
</dbReference>
<organism evidence="1 2">
    <name type="scientific">Gluconobacter japonicus</name>
    <dbReference type="NCBI Taxonomy" id="376620"/>
    <lineage>
        <taxon>Bacteria</taxon>
        <taxon>Pseudomonadati</taxon>
        <taxon>Pseudomonadota</taxon>
        <taxon>Alphaproteobacteria</taxon>
        <taxon>Acetobacterales</taxon>
        <taxon>Acetobacteraceae</taxon>
        <taxon>Gluconobacter</taxon>
    </lineage>
</organism>
<sequence length="70" mass="7964">MPGLRGTPVRSDDRAKEAVSGWLHAATDIPDEADQLARDRRDYFRQGFTRLFGQFLGLNKLYPVVVMPPF</sequence>
<name>A0ABQ5WDQ8_GLUJA</name>
<evidence type="ECO:0000313" key="1">
    <source>
        <dbReference type="EMBL" id="GLQ58262.1"/>
    </source>
</evidence>
<dbReference type="Proteomes" id="UP001156613">
    <property type="component" value="Unassembled WGS sequence"/>
</dbReference>
<reference evidence="2" key="1">
    <citation type="journal article" date="2019" name="Int. J. Syst. Evol. Microbiol.">
        <title>The Global Catalogue of Microorganisms (GCM) 10K type strain sequencing project: providing services to taxonomists for standard genome sequencing and annotation.</title>
        <authorList>
            <consortium name="The Broad Institute Genomics Platform"/>
            <consortium name="The Broad Institute Genome Sequencing Center for Infectious Disease"/>
            <person name="Wu L."/>
            <person name="Ma J."/>
        </authorList>
    </citation>
    <scope>NUCLEOTIDE SEQUENCE [LARGE SCALE GENOMIC DNA]</scope>
    <source>
        <strain evidence="2">NBRC 3271</strain>
    </source>
</reference>
<keyword evidence="2" id="KW-1185">Reference proteome</keyword>
<gene>
    <name evidence="1" type="ORF">GCM10010937_00630</name>
</gene>